<dbReference type="OrthoDB" id="5105844at2759"/>
<evidence type="ECO:0000256" key="3">
    <source>
        <dbReference type="ARBA" id="ARBA00010031"/>
    </source>
</evidence>
<evidence type="ECO:0000256" key="2">
    <source>
        <dbReference type="ARBA" id="ARBA00004613"/>
    </source>
</evidence>
<keyword evidence="8" id="KW-0449">Lipoprotein</keyword>
<comment type="subcellular location">
    <subcellularLocation>
        <location evidence="1">Membrane</location>
        <topology evidence="1">Lipid-anchor</topology>
        <topology evidence="1">GPI-anchor</topology>
    </subcellularLocation>
    <subcellularLocation>
        <location evidence="2">Secreted</location>
    </subcellularLocation>
</comment>
<keyword evidence="9" id="KW-0479">Metal-binding</keyword>
<dbReference type="GO" id="GO:0098552">
    <property type="term" value="C:side of membrane"/>
    <property type="evidence" value="ECO:0007669"/>
    <property type="project" value="UniProtKB-KW"/>
</dbReference>
<evidence type="ECO:0000256" key="6">
    <source>
        <dbReference type="ARBA" id="ARBA00022729"/>
    </source>
</evidence>
<evidence type="ECO:0000313" key="13">
    <source>
        <dbReference type="Proteomes" id="UP000277212"/>
    </source>
</evidence>
<dbReference type="PROSITE" id="PS52012">
    <property type="entry name" value="CFEM"/>
    <property type="match status" value="1"/>
</dbReference>
<keyword evidence="9" id="KW-0349">Heme</keyword>
<evidence type="ECO:0000256" key="7">
    <source>
        <dbReference type="ARBA" id="ARBA00023157"/>
    </source>
</evidence>
<accession>A0A3M2SM92</accession>
<feature type="compositionally biased region" description="Low complexity" evidence="10">
    <location>
        <begin position="105"/>
        <end position="119"/>
    </location>
</feature>
<feature type="disulfide bond" evidence="9">
    <location>
        <begin position="30"/>
        <end position="37"/>
    </location>
</feature>
<comment type="similarity">
    <text evidence="3">Belongs to the RBT5 family.</text>
</comment>
<dbReference type="EMBL" id="NKUJ01000016">
    <property type="protein sequence ID" value="RMJ18687.1"/>
    <property type="molecule type" value="Genomic_DNA"/>
</dbReference>
<feature type="region of interest" description="Disordered" evidence="10">
    <location>
        <begin position="94"/>
        <end position="144"/>
    </location>
</feature>
<keyword evidence="9" id="KW-0408">Iron</keyword>
<keyword evidence="7 9" id="KW-1015">Disulfide bond</keyword>
<feature type="binding site" description="axial binding residue" evidence="9">
    <location>
        <position position="34"/>
    </location>
    <ligand>
        <name>heme</name>
        <dbReference type="ChEBI" id="CHEBI:30413"/>
    </ligand>
    <ligandPart>
        <name>Fe</name>
        <dbReference type="ChEBI" id="CHEBI:18248"/>
    </ligandPart>
</feature>
<evidence type="ECO:0000256" key="10">
    <source>
        <dbReference type="SAM" id="MobiDB-lite"/>
    </source>
</evidence>
<protein>
    <recommendedName>
        <fullName evidence="11">CFEM domain-containing protein</fullName>
    </recommendedName>
</protein>
<organism evidence="12 13">
    <name type="scientific">Fusarium kuroshium</name>
    <dbReference type="NCBI Taxonomy" id="2010991"/>
    <lineage>
        <taxon>Eukaryota</taxon>
        <taxon>Fungi</taxon>
        <taxon>Dikarya</taxon>
        <taxon>Ascomycota</taxon>
        <taxon>Pezizomycotina</taxon>
        <taxon>Sordariomycetes</taxon>
        <taxon>Hypocreomycetidae</taxon>
        <taxon>Hypocreales</taxon>
        <taxon>Nectriaceae</taxon>
        <taxon>Fusarium</taxon>
        <taxon>Fusarium solani species complex</taxon>
    </lineage>
</organism>
<dbReference type="Proteomes" id="UP000277212">
    <property type="component" value="Unassembled WGS sequence"/>
</dbReference>
<reference evidence="12 13" key="1">
    <citation type="submission" date="2017-06" db="EMBL/GenBank/DDBJ databases">
        <title>Comparative genomic analysis of Ambrosia Fusariam Clade fungi.</title>
        <authorList>
            <person name="Stajich J.E."/>
            <person name="Carrillo J."/>
            <person name="Kijimoto T."/>
            <person name="Eskalen A."/>
            <person name="O'Donnell K."/>
            <person name="Kasson M."/>
        </authorList>
    </citation>
    <scope>NUCLEOTIDE SEQUENCE [LARGE SCALE GENOMIC DNA]</scope>
    <source>
        <strain evidence="12">UCR3666</strain>
    </source>
</reference>
<dbReference type="InterPro" id="IPR008427">
    <property type="entry name" value="Extracellular_membr_CFEM_dom"/>
</dbReference>
<keyword evidence="4" id="KW-0964">Secreted</keyword>
<proteinExistence type="inferred from homology"/>
<comment type="caution">
    <text evidence="12">The sequence shown here is derived from an EMBL/GenBank/DDBJ whole genome shotgun (WGS) entry which is preliminary data.</text>
</comment>
<dbReference type="AlphaFoldDB" id="A0A3M2SM92"/>
<evidence type="ECO:0000256" key="9">
    <source>
        <dbReference type="PROSITE-ProRule" id="PRU01356"/>
    </source>
</evidence>
<name>A0A3M2SM92_9HYPO</name>
<keyword evidence="5" id="KW-0472">Membrane</keyword>
<dbReference type="Pfam" id="PF05730">
    <property type="entry name" value="CFEM"/>
    <property type="match status" value="1"/>
</dbReference>
<feature type="compositionally biased region" description="Polar residues" evidence="10">
    <location>
        <begin position="94"/>
        <end position="104"/>
    </location>
</feature>
<feature type="domain" description="CFEM" evidence="11">
    <location>
        <begin position="1"/>
        <end position="109"/>
    </location>
</feature>
<keyword evidence="5" id="KW-0336">GPI-anchor</keyword>
<keyword evidence="5" id="KW-0325">Glycoprotein</keyword>
<evidence type="ECO:0000313" key="12">
    <source>
        <dbReference type="EMBL" id="RMJ18687.1"/>
    </source>
</evidence>
<feature type="compositionally biased region" description="Polar residues" evidence="10">
    <location>
        <begin position="120"/>
        <end position="144"/>
    </location>
</feature>
<dbReference type="GO" id="GO:0005576">
    <property type="term" value="C:extracellular region"/>
    <property type="evidence" value="ECO:0007669"/>
    <property type="project" value="UniProtKB-SubCell"/>
</dbReference>
<comment type="caution">
    <text evidence="9">Lacks conserved residue(s) required for the propagation of feature annotation.</text>
</comment>
<evidence type="ECO:0000256" key="1">
    <source>
        <dbReference type="ARBA" id="ARBA00004589"/>
    </source>
</evidence>
<evidence type="ECO:0000256" key="5">
    <source>
        <dbReference type="ARBA" id="ARBA00022622"/>
    </source>
</evidence>
<evidence type="ECO:0000256" key="8">
    <source>
        <dbReference type="ARBA" id="ARBA00023288"/>
    </source>
</evidence>
<keyword evidence="13" id="KW-1185">Reference proteome</keyword>
<evidence type="ECO:0000256" key="4">
    <source>
        <dbReference type="ARBA" id="ARBA00022525"/>
    </source>
</evidence>
<sequence>MAHSNAAELAKAVPECVSGCFNIGVAATGCGEDDFDCWCYDKNHETVVDTMSECLGNREKKLNESCSEDEIFQMENSYWKICEQYWEDYGTATEPATKSTSVPKSSLTSLRVSSTTSSVQLPQNTMNQSENENSDTPGETDTVSTQNRRLSIGAQMASPTVEEIVQRVRAKDPAEAVVLERYIAETDHLKNTVQAIVEDIGYCMKELDLRENLSAGLRRCTTDLSRSVDEHTKVTDSEYERTFRPRFTCKVVSLKGVDATKKEKADGEEATKMEMVVQFPASEYNDSPHSLMPGQAQIYIMLKEL</sequence>
<keyword evidence="6" id="KW-0732">Signal</keyword>
<gene>
    <name evidence="12" type="ORF">CDV36_001650</name>
</gene>
<evidence type="ECO:0000259" key="11">
    <source>
        <dbReference type="PROSITE" id="PS52012"/>
    </source>
</evidence>
<dbReference type="GO" id="GO:0046872">
    <property type="term" value="F:metal ion binding"/>
    <property type="evidence" value="ECO:0007669"/>
    <property type="project" value="UniProtKB-UniRule"/>
</dbReference>